<proteinExistence type="inferred from homology"/>
<comment type="caution">
    <text evidence="8">The sequence shown here is derived from an EMBL/GenBank/DDBJ whole genome shotgun (WGS) entry which is preliminary data.</text>
</comment>
<evidence type="ECO:0000256" key="4">
    <source>
        <dbReference type="ARBA" id="ARBA00023143"/>
    </source>
</evidence>
<dbReference type="GO" id="GO:0071978">
    <property type="term" value="P:bacterial-type flagellum-dependent swarming motility"/>
    <property type="evidence" value="ECO:0007669"/>
    <property type="project" value="TreeGrafter"/>
</dbReference>
<dbReference type="RefSeq" id="WP_100932207.1">
    <property type="nucleotide sequence ID" value="NZ_JAAIMZ010000002.1"/>
</dbReference>
<dbReference type="InterPro" id="IPR006299">
    <property type="entry name" value="FlgC"/>
</dbReference>
<evidence type="ECO:0000256" key="6">
    <source>
        <dbReference type="RuleBase" id="RU362062"/>
    </source>
</evidence>
<keyword evidence="8" id="KW-0969">Cilium</keyword>
<dbReference type="PANTHER" id="PTHR30435">
    <property type="entry name" value="FLAGELLAR PROTEIN"/>
    <property type="match status" value="1"/>
</dbReference>
<accession>A0AAW6ANT7</accession>
<name>A0AAW6ANT7_CLOSY</name>
<gene>
    <name evidence="8" type="primary">flgC</name>
    <name evidence="8" type="ORF">PM006_00065</name>
</gene>
<dbReference type="InterPro" id="IPR010930">
    <property type="entry name" value="Flg_bb/hook_C_dom"/>
</dbReference>
<dbReference type="GO" id="GO:0030694">
    <property type="term" value="C:bacterial-type flagellum basal body, rod"/>
    <property type="evidence" value="ECO:0007669"/>
    <property type="project" value="UniProtKB-UniRule"/>
</dbReference>
<keyword evidence="8" id="KW-0966">Cell projection</keyword>
<dbReference type="Pfam" id="PF06429">
    <property type="entry name" value="Flg_bbr_C"/>
    <property type="match status" value="1"/>
</dbReference>
<comment type="subcellular location">
    <subcellularLocation>
        <location evidence="1 6">Bacterial flagellum basal body</location>
    </subcellularLocation>
</comment>
<evidence type="ECO:0000259" key="7">
    <source>
        <dbReference type="Pfam" id="PF06429"/>
    </source>
</evidence>
<evidence type="ECO:0000256" key="2">
    <source>
        <dbReference type="ARBA" id="ARBA00009677"/>
    </source>
</evidence>
<sequence>MAFLDSLNITGSALTAERFRTDIILQNIANQRTTRTEDGGPYRRKQVVLRERQMDFKSELGRALSTSGGGGVIAEEVVASEEPFVPVYDPSHPDADEDGYVMLPNVNSAEEMVDLMAATRAYEANVTALNIAKSMAMKALDIGK</sequence>
<dbReference type="PANTHER" id="PTHR30435:SF2">
    <property type="entry name" value="FLAGELLAR BASAL-BODY ROD PROTEIN FLGC"/>
    <property type="match status" value="1"/>
</dbReference>
<protein>
    <recommendedName>
        <fullName evidence="3 6">Flagellar basal-body rod protein FlgC</fullName>
    </recommendedName>
</protein>
<dbReference type="Proteomes" id="UP001300871">
    <property type="component" value="Unassembled WGS sequence"/>
</dbReference>
<reference evidence="8" key="1">
    <citation type="submission" date="2023-01" db="EMBL/GenBank/DDBJ databases">
        <title>Human gut microbiome strain richness.</title>
        <authorList>
            <person name="Chen-Liaw A."/>
        </authorList>
    </citation>
    <scope>NUCLEOTIDE SEQUENCE</scope>
    <source>
        <strain evidence="8">B1_m1001713B170214d0_201011</strain>
    </source>
</reference>
<organism evidence="8 9">
    <name type="scientific">Clostridium symbiosum</name>
    <name type="common">Bacteroides symbiosus</name>
    <dbReference type="NCBI Taxonomy" id="1512"/>
    <lineage>
        <taxon>Bacteria</taxon>
        <taxon>Bacillati</taxon>
        <taxon>Bacillota</taxon>
        <taxon>Clostridia</taxon>
        <taxon>Lachnospirales</taxon>
        <taxon>Lachnospiraceae</taxon>
        <taxon>Otoolea</taxon>
    </lineage>
</organism>
<dbReference type="NCBIfam" id="TIGR01395">
    <property type="entry name" value="FlgC"/>
    <property type="match status" value="1"/>
</dbReference>
<evidence type="ECO:0000256" key="5">
    <source>
        <dbReference type="ARBA" id="ARBA00025933"/>
    </source>
</evidence>
<keyword evidence="4 6" id="KW-0975">Bacterial flagellum</keyword>
<comment type="similarity">
    <text evidence="2">Belongs to the flagella basal body rod proteins family.</text>
</comment>
<comment type="subunit">
    <text evidence="5 6">The basal body constitutes a major portion of the flagellar organelle and consists of four rings (L,P,S, and M) mounted on a central rod. The rod consists of about 26 subunits of FlgG in the distal portion, and FlgB, FlgC and FlgF are thought to build up the proximal portion of the rod with about 6 subunits each.</text>
</comment>
<dbReference type="GeneID" id="57968580"/>
<evidence type="ECO:0000256" key="1">
    <source>
        <dbReference type="ARBA" id="ARBA00004117"/>
    </source>
</evidence>
<dbReference type="EMBL" id="JAQLGM010000001">
    <property type="protein sequence ID" value="MDB1998603.1"/>
    <property type="molecule type" value="Genomic_DNA"/>
</dbReference>
<dbReference type="AlphaFoldDB" id="A0AAW6ANT7"/>
<feature type="domain" description="Flagellar basal-body/hook protein C-terminal" evidence="7">
    <location>
        <begin position="99"/>
        <end position="141"/>
    </location>
</feature>
<keyword evidence="8" id="KW-0282">Flagellum</keyword>
<evidence type="ECO:0000313" key="8">
    <source>
        <dbReference type="EMBL" id="MDB1998603.1"/>
    </source>
</evidence>
<evidence type="ECO:0000256" key="3">
    <source>
        <dbReference type="ARBA" id="ARBA00017941"/>
    </source>
</evidence>
<evidence type="ECO:0000313" key="9">
    <source>
        <dbReference type="Proteomes" id="UP001300871"/>
    </source>
</evidence>